<proteinExistence type="predicted"/>
<dbReference type="EMBL" id="AZBU02000003">
    <property type="protein sequence ID" value="TKR89273.1"/>
    <property type="molecule type" value="Genomic_DNA"/>
</dbReference>
<reference evidence="2 3" key="1">
    <citation type="journal article" date="2015" name="Genome Biol.">
        <title>Comparative genomics of Steinernema reveals deeply conserved gene regulatory networks.</title>
        <authorList>
            <person name="Dillman A.R."/>
            <person name="Macchietto M."/>
            <person name="Porter C.F."/>
            <person name="Rogers A."/>
            <person name="Williams B."/>
            <person name="Antoshechkin I."/>
            <person name="Lee M.M."/>
            <person name="Goodwin Z."/>
            <person name="Lu X."/>
            <person name="Lewis E.E."/>
            <person name="Goodrich-Blair H."/>
            <person name="Stock S.P."/>
            <person name="Adams B.J."/>
            <person name="Sternberg P.W."/>
            <person name="Mortazavi A."/>
        </authorList>
    </citation>
    <scope>NUCLEOTIDE SEQUENCE [LARGE SCALE GENOMIC DNA]</scope>
    <source>
        <strain evidence="2 3">ALL</strain>
    </source>
</reference>
<sequence>MDPSQNAGDDEPSAKVARLQDNAQTVTPELHTPDLSCSPKRKFNDDTLRTIFSFLDNSTTKQLEENDAKIADIRSVSTRFMKLLDSQIKVRLNVDVNYEDFEVDTKVFKNSTSRKLKMTHLDIKHKCFDPILKYGCDTISVEAMWMDHMDTFLCRDLANFLTSFPAHIFKNLREFEFVLHSDNCHSYCKLPGELWAVEEPIHNFMKLLKPKMKKITFAVMYEASYSEIFSQLLKLNPQELSVAACQYTLAAALNRCVDVYKTSVTFLLDQNTRIHGYKEVKLSKPTKEQYREVSENLVKAWNESCPIHFNTLTICYEKGPPDFLSPLHKAQTGISRVTPLPINPIFATVFVPVEQSHTLLCNTPREVFQLMVWQPPAIVEIKTKVVTAVSVNNGKDLIAGYFVGAHETIYVPSRGYPHNVLCCEVPEHSLANFSFKSFQSHVSS</sequence>
<evidence type="ECO:0000313" key="2">
    <source>
        <dbReference type="EMBL" id="TKR89273.1"/>
    </source>
</evidence>
<comment type="caution">
    <text evidence="2">The sequence shown here is derived from an EMBL/GenBank/DDBJ whole genome shotgun (WGS) entry which is preliminary data.</text>
</comment>
<dbReference type="Proteomes" id="UP000298663">
    <property type="component" value="Unassembled WGS sequence"/>
</dbReference>
<reference evidence="2 3" key="2">
    <citation type="journal article" date="2019" name="G3 (Bethesda)">
        <title>Hybrid Assembly of the Genome of the Entomopathogenic Nematode Steinernema carpocapsae Identifies the X-Chromosome.</title>
        <authorList>
            <person name="Serra L."/>
            <person name="Macchietto M."/>
            <person name="Macias-Munoz A."/>
            <person name="McGill C.J."/>
            <person name="Rodriguez I.M."/>
            <person name="Rodriguez B."/>
            <person name="Murad R."/>
            <person name="Mortazavi A."/>
        </authorList>
    </citation>
    <scope>NUCLEOTIDE SEQUENCE [LARGE SCALE GENOMIC DNA]</scope>
    <source>
        <strain evidence="2 3">ALL</strain>
    </source>
</reference>
<gene>
    <name evidence="2" type="ORF">L596_013403</name>
</gene>
<protein>
    <submittedName>
        <fullName evidence="2">Uncharacterized protein</fullName>
    </submittedName>
</protein>
<dbReference type="AlphaFoldDB" id="A0A4U5P0X2"/>
<accession>A0A4U5P0X2</accession>
<name>A0A4U5P0X2_STECR</name>
<keyword evidence="3" id="KW-1185">Reference proteome</keyword>
<evidence type="ECO:0000256" key="1">
    <source>
        <dbReference type="SAM" id="MobiDB-lite"/>
    </source>
</evidence>
<evidence type="ECO:0000313" key="3">
    <source>
        <dbReference type="Proteomes" id="UP000298663"/>
    </source>
</evidence>
<organism evidence="2 3">
    <name type="scientific">Steinernema carpocapsae</name>
    <name type="common">Entomopathogenic nematode</name>
    <dbReference type="NCBI Taxonomy" id="34508"/>
    <lineage>
        <taxon>Eukaryota</taxon>
        <taxon>Metazoa</taxon>
        <taxon>Ecdysozoa</taxon>
        <taxon>Nematoda</taxon>
        <taxon>Chromadorea</taxon>
        <taxon>Rhabditida</taxon>
        <taxon>Tylenchina</taxon>
        <taxon>Panagrolaimomorpha</taxon>
        <taxon>Strongyloidoidea</taxon>
        <taxon>Steinernematidae</taxon>
        <taxon>Steinernema</taxon>
    </lineage>
</organism>
<feature type="region of interest" description="Disordered" evidence="1">
    <location>
        <begin position="1"/>
        <end position="38"/>
    </location>
</feature>